<dbReference type="EMBL" id="BAAAMN010000041">
    <property type="protein sequence ID" value="GAA2039884.1"/>
    <property type="molecule type" value="Genomic_DNA"/>
</dbReference>
<sequence length="221" mass="22948">MSDIAVPNSRVSGVARLARGWVVAVLAVLFAAGGHQAAHSMMHGSVDAIPVELLVFSVAITAPIAVALAGKRISTWSTMSATVIGQFVFHGLYSLPYTGVPTVQDPHGHHHGHLPGLEEHTAHAVHSHGGAAIHSSAAADIAMLLAHIAAAVLTTGATVFGERCLVAIVGWLLLVPPRLVLATQPVSMPRPKTIQPVSRTWIPSPIDPSQTCSTRGPPVCA</sequence>
<dbReference type="RefSeq" id="WP_343958272.1">
    <property type="nucleotide sequence ID" value="NZ_BAAAMN010000041.1"/>
</dbReference>
<evidence type="ECO:0000256" key="1">
    <source>
        <dbReference type="SAM" id="Phobius"/>
    </source>
</evidence>
<gene>
    <name evidence="2" type="ORF">GCM10009720_20540</name>
</gene>
<reference evidence="2 3" key="1">
    <citation type="journal article" date="2019" name="Int. J. Syst. Evol. Microbiol.">
        <title>The Global Catalogue of Microorganisms (GCM) 10K type strain sequencing project: providing services to taxonomists for standard genome sequencing and annotation.</title>
        <authorList>
            <consortium name="The Broad Institute Genomics Platform"/>
            <consortium name="The Broad Institute Genome Sequencing Center for Infectious Disease"/>
            <person name="Wu L."/>
            <person name="Ma J."/>
        </authorList>
    </citation>
    <scope>NUCLEOTIDE SEQUENCE [LARGE SCALE GENOMIC DNA]</scope>
    <source>
        <strain evidence="2 3">JCM 13595</strain>
    </source>
</reference>
<keyword evidence="1" id="KW-1133">Transmembrane helix</keyword>
<feature type="transmembrane region" description="Helical" evidence="1">
    <location>
        <begin position="48"/>
        <end position="69"/>
    </location>
</feature>
<proteinExistence type="predicted"/>
<evidence type="ECO:0008006" key="4">
    <source>
        <dbReference type="Google" id="ProtNLM"/>
    </source>
</evidence>
<name>A0ABN2UNG9_9MICC</name>
<dbReference type="Proteomes" id="UP001501461">
    <property type="component" value="Unassembled WGS sequence"/>
</dbReference>
<accession>A0ABN2UNG9</accession>
<organism evidence="2 3">
    <name type="scientific">Yaniella flava</name>
    <dbReference type="NCBI Taxonomy" id="287930"/>
    <lineage>
        <taxon>Bacteria</taxon>
        <taxon>Bacillati</taxon>
        <taxon>Actinomycetota</taxon>
        <taxon>Actinomycetes</taxon>
        <taxon>Micrococcales</taxon>
        <taxon>Micrococcaceae</taxon>
        <taxon>Yaniella</taxon>
    </lineage>
</organism>
<evidence type="ECO:0000313" key="3">
    <source>
        <dbReference type="Proteomes" id="UP001501461"/>
    </source>
</evidence>
<comment type="caution">
    <text evidence="2">The sequence shown here is derived from an EMBL/GenBank/DDBJ whole genome shotgun (WGS) entry which is preliminary data.</text>
</comment>
<evidence type="ECO:0000313" key="2">
    <source>
        <dbReference type="EMBL" id="GAA2039884.1"/>
    </source>
</evidence>
<keyword evidence="1" id="KW-0472">Membrane</keyword>
<protein>
    <recommendedName>
        <fullName evidence="4">Integral membrane protein</fullName>
    </recommendedName>
</protein>
<keyword evidence="1" id="KW-0812">Transmembrane</keyword>
<feature type="transmembrane region" description="Helical" evidence="1">
    <location>
        <begin position="21"/>
        <end position="42"/>
    </location>
</feature>
<keyword evidence="3" id="KW-1185">Reference proteome</keyword>